<keyword evidence="1" id="KW-0808">Transferase</keyword>
<reference evidence="1 2" key="1">
    <citation type="submission" date="2015-07" db="EMBL/GenBank/DDBJ databases">
        <title>Complete genome sequence of Mycobacterium goodii X7B, a facultative thermophilic biodesulfurizing bacterium.</title>
        <authorList>
            <person name="Yu B."/>
            <person name="Li F."/>
            <person name="Xu P."/>
        </authorList>
    </citation>
    <scope>NUCLEOTIDE SEQUENCE [LARGE SCALE GENOMIC DNA]</scope>
    <source>
        <strain evidence="1 2">X7B</strain>
    </source>
</reference>
<dbReference type="Pfam" id="PF13578">
    <property type="entry name" value="Methyltransf_24"/>
    <property type="match status" value="1"/>
</dbReference>
<dbReference type="EMBL" id="CP012150">
    <property type="protein sequence ID" value="AKS33296.1"/>
    <property type="molecule type" value="Genomic_DNA"/>
</dbReference>
<dbReference type="AlphaFoldDB" id="A0A0K0X7G7"/>
<dbReference type="OrthoDB" id="799111at2"/>
<keyword evidence="1" id="KW-0489">Methyltransferase</keyword>
<name>A0A0K0X7G7_MYCGD</name>
<dbReference type="SUPFAM" id="SSF53335">
    <property type="entry name" value="S-adenosyl-L-methionine-dependent methyltransferases"/>
    <property type="match status" value="1"/>
</dbReference>
<accession>A0A0K0X7G7</accession>
<dbReference type="Gene3D" id="3.40.50.150">
    <property type="entry name" value="Vaccinia Virus protein VP39"/>
    <property type="match status" value="1"/>
</dbReference>
<dbReference type="Proteomes" id="UP000062255">
    <property type="component" value="Chromosome"/>
</dbReference>
<proteinExistence type="predicted"/>
<dbReference type="KEGG" id="mgo:AFA91_16835"/>
<gene>
    <name evidence="1" type="ORF">AFA91_16835</name>
</gene>
<sequence>MLTRTLKLISLKWITYGGWIADLPGRFPPAPQRDRIEAILAANHKRLGAQQVADEYDLPDAKFTPREVSSPSFQGDIYAWLVMQRKPATVIEFGAGFGVSGMFFGAGLEANQSGHLYSFEINDNWADVAEQSIAQVTQRFTLTRGAFETHVKDVVPGPIDLAFVDGIHTYDFVMQQWDILRPLMAPGGLVLFDDITYGQGMHEAWLDVARSDSVAGAVEFRRNRRLGLVEVK</sequence>
<dbReference type="RefSeq" id="WP_049745718.1">
    <property type="nucleotide sequence ID" value="NZ_CP012150.1"/>
</dbReference>
<protein>
    <submittedName>
        <fullName evidence="1">Methyltransferase</fullName>
    </submittedName>
</protein>
<dbReference type="GO" id="GO:0008168">
    <property type="term" value="F:methyltransferase activity"/>
    <property type="evidence" value="ECO:0007669"/>
    <property type="project" value="UniProtKB-KW"/>
</dbReference>
<evidence type="ECO:0000313" key="2">
    <source>
        <dbReference type="Proteomes" id="UP000062255"/>
    </source>
</evidence>
<dbReference type="GO" id="GO:0032259">
    <property type="term" value="P:methylation"/>
    <property type="evidence" value="ECO:0007669"/>
    <property type="project" value="UniProtKB-KW"/>
</dbReference>
<organism evidence="1 2">
    <name type="scientific">Mycolicibacterium goodii</name>
    <name type="common">Mycobacterium goodii</name>
    <dbReference type="NCBI Taxonomy" id="134601"/>
    <lineage>
        <taxon>Bacteria</taxon>
        <taxon>Bacillati</taxon>
        <taxon>Actinomycetota</taxon>
        <taxon>Actinomycetes</taxon>
        <taxon>Mycobacteriales</taxon>
        <taxon>Mycobacteriaceae</taxon>
        <taxon>Mycolicibacterium</taxon>
    </lineage>
</organism>
<evidence type="ECO:0000313" key="1">
    <source>
        <dbReference type="EMBL" id="AKS33296.1"/>
    </source>
</evidence>
<dbReference type="PATRIC" id="fig|134601.6.peg.3497"/>
<dbReference type="InterPro" id="IPR029063">
    <property type="entry name" value="SAM-dependent_MTases_sf"/>
</dbReference>
<dbReference type="STRING" id="134601.AFA91_16835"/>